<comment type="caution">
    <text evidence="2">The sequence shown here is derived from an EMBL/GenBank/DDBJ whole genome shotgun (WGS) entry which is preliminary data.</text>
</comment>
<dbReference type="Proteomes" id="UP000433104">
    <property type="component" value="Unassembled WGS sequence"/>
</dbReference>
<keyword evidence="3" id="KW-1185">Reference proteome</keyword>
<evidence type="ECO:0000313" key="3">
    <source>
        <dbReference type="Proteomes" id="UP000433104"/>
    </source>
</evidence>
<gene>
    <name evidence="2" type="ORF">GRI38_03480</name>
</gene>
<dbReference type="EMBL" id="WTYW01000001">
    <property type="protein sequence ID" value="MXO85087.1"/>
    <property type="molecule type" value="Genomic_DNA"/>
</dbReference>
<reference evidence="2 3" key="1">
    <citation type="submission" date="2019-12" db="EMBL/GenBank/DDBJ databases">
        <title>Genomic-based taxomic classification of the family Erythrobacteraceae.</title>
        <authorList>
            <person name="Xu L."/>
        </authorList>
    </citation>
    <scope>NUCLEOTIDE SEQUENCE [LARGE SCALE GENOMIC DNA]</scope>
    <source>
        <strain evidence="2 3">MCCC 1A09962</strain>
    </source>
</reference>
<feature type="transmembrane region" description="Helical" evidence="1">
    <location>
        <begin position="52"/>
        <end position="74"/>
    </location>
</feature>
<evidence type="ECO:0000256" key="1">
    <source>
        <dbReference type="SAM" id="Phobius"/>
    </source>
</evidence>
<dbReference type="RefSeq" id="WP_160681520.1">
    <property type="nucleotide sequence ID" value="NZ_WTYW01000001.1"/>
</dbReference>
<proteinExistence type="predicted"/>
<feature type="transmembrane region" description="Helical" evidence="1">
    <location>
        <begin position="20"/>
        <end position="40"/>
    </location>
</feature>
<keyword evidence="1" id="KW-0472">Membrane</keyword>
<name>A0A844ZDI7_9SPHN</name>
<dbReference type="AlphaFoldDB" id="A0A844ZDI7"/>
<accession>A0A844ZDI7</accession>
<sequence length="106" mass="11318">MKTQSDLVVRYGEPVSPMQFWFVAMVFAGGGLFGVYQGMTNPNPNLSSRDRIFVGGGAALFCMACATAASATAIKQSDLLELYADASPYSSAVTELPSRTKQIENP</sequence>
<keyword evidence="1" id="KW-0812">Transmembrane</keyword>
<organism evidence="2 3">
    <name type="scientific">Parapontixanthobacter aurantiacus</name>
    <dbReference type="NCBI Taxonomy" id="1463599"/>
    <lineage>
        <taxon>Bacteria</taxon>
        <taxon>Pseudomonadati</taxon>
        <taxon>Pseudomonadota</taxon>
        <taxon>Alphaproteobacteria</taxon>
        <taxon>Sphingomonadales</taxon>
        <taxon>Erythrobacteraceae</taxon>
        <taxon>Parapontixanthobacter</taxon>
    </lineage>
</organism>
<evidence type="ECO:0000313" key="2">
    <source>
        <dbReference type="EMBL" id="MXO85087.1"/>
    </source>
</evidence>
<protein>
    <submittedName>
        <fullName evidence="2">Uncharacterized protein</fullName>
    </submittedName>
</protein>
<keyword evidence="1" id="KW-1133">Transmembrane helix</keyword>